<dbReference type="Proteomes" id="UP000692954">
    <property type="component" value="Unassembled WGS sequence"/>
</dbReference>
<accession>A0A8S1QUB8</accession>
<proteinExistence type="inferred from homology"/>
<dbReference type="GO" id="GO:0006511">
    <property type="term" value="P:ubiquitin-dependent protein catabolic process"/>
    <property type="evidence" value="ECO:0007669"/>
    <property type="project" value="InterPro"/>
</dbReference>
<evidence type="ECO:0000313" key="3">
    <source>
        <dbReference type="EMBL" id="CAD8119003.1"/>
    </source>
</evidence>
<comment type="similarity">
    <text evidence="1">Belongs to the cullin family.</text>
</comment>
<dbReference type="PANTHER" id="PTHR11932">
    <property type="entry name" value="CULLIN"/>
    <property type="match status" value="1"/>
</dbReference>
<dbReference type="SMART" id="SM00884">
    <property type="entry name" value="Cullin_Nedd8"/>
    <property type="match status" value="1"/>
</dbReference>
<keyword evidence="4" id="KW-1185">Reference proteome</keyword>
<dbReference type="InterPro" id="IPR016158">
    <property type="entry name" value="Cullin_homology"/>
</dbReference>
<name>A0A8S1QUB8_9CILI</name>
<evidence type="ECO:0000256" key="1">
    <source>
        <dbReference type="PROSITE-ProRule" id="PRU00330"/>
    </source>
</evidence>
<dbReference type="OrthoDB" id="27073at2759"/>
<feature type="domain" description="Cullin family profile" evidence="2">
    <location>
        <begin position="421"/>
        <end position="649"/>
    </location>
</feature>
<evidence type="ECO:0000313" key="4">
    <source>
        <dbReference type="Proteomes" id="UP000692954"/>
    </source>
</evidence>
<dbReference type="EMBL" id="CAJJDN010000119">
    <property type="protein sequence ID" value="CAD8119003.1"/>
    <property type="molecule type" value="Genomic_DNA"/>
</dbReference>
<dbReference type="AlphaFoldDB" id="A0A8S1QUB8"/>
<dbReference type="Pfam" id="PF10557">
    <property type="entry name" value="Cullin_Nedd8"/>
    <property type="match status" value="1"/>
</dbReference>
<comment type="caution">
    <text evidence="3">The sequence shown here is derived from an EMBL/GenBank/DDBJ whole genome shotgun (WGS) entry which is preliminary data.</text>
</comment>
<evidence type="ECO:0000259" key="2">
    <source>
        <dbReference type="PROSITE" id="PS50069"/>
    </source>
</evidence>
<sequence>MNPNPNTIEIGNFELQIQNLIKNSILSQNYDINTFVSFASKIRKQINNTPNSKQVCINMISYLQKYLLEIFGPKFKNQPELDDFFTAFKQYEKAAHYLNLACYHVCYNLSLKEIFSFWKFAVCKIIKDNIDYIRQNIFKNLENLLDEFYKLQESEFVHIQQQKELVNVKENRENLLNKFQSYIEILLSLSLNEILIQRKINILEDFCQSLYRFIQIEYEQKNKRWFQIYTVQEYLLLVEREFQINQELFICLNSNTKFQSHYQKILRIIYENLLFKYRNVILKDERGFVGLLNQFFTQEISQKEILSQQIVQILRVYSRFQDQERYFIDFKQKFQEFVRKNIEEQYKKATLHHELEKQKSKYKSLVKILCDIYNKFEYLIKLCFRESKNNNSRYDLELIVKSELNKFFINLEQSIYLTLKLCNYVHDLMMQMAKSDDQFQIKDNYDEILKVQKYLLPFVKDFDYYLIIYSYRLASRLLNYLIFFEMQAAQFHLENEINILDQLKQFCGEKKLKKFSQMISETKDLLLQKSIMVYQEYSSEIILINKKKWPVLHENDQYVFKQLYIKKDQYQKQFQIRNQELQITVAFSDTVSFVEIYWNEVDKTLIINCVQAAILFLYDQNDDSKTLNEITEELKLEKGQVLFQLERMVQQKILWNDGDSYFLNDSQIQQEVKENLIVMDHNIYENSNQINQIKTFQDNTQDLKYQLEAFIIKNMKVEKNMNHTNLLEIVQKHFYPTPVNNEKLKESLDFLIKYNYIRRDEKEKSIYHYE</sequence>
<protein>
    <recommendedName>
        <fullName evidence="2">Cullin family profile domain-containing protein</fullName>
    </recommendedName>
</protein>
<reference evidence="3" key="1">
    <citation type="submission" date="2021-01" db="EMBL/GenBank/DDBJ databases">
        <authorList>
            <consortium name="Genoscope - CEA"/>
            <person name="William W."/>
        </authorList>
    </citation>
    <scope>NUCLEOTIDE SEQUENCE</scope>
</reference>
<dbReference type="InterPro" id="IPR019559">
    <property type="entry name" value="Cullin_neddylation_domain"/>
</dbReference>
<gene>
    <name evidence="3" type="ORF">PSON_ATCC_30995.1.T1190108</name>
</gene>
<dbReference type="PROSITE" id="PS50069">
    <property type="entry name" value="CULLIN_2"/>
    <property type="match status" value="1"/>
</dbReference>
<dbReference type="GO" id="GO:0031625">
    <property type="term" value="F:ubiquitin protein ligase binding"/>
    <property type="evidence" value="ECO:0007669"/>
    <property type="project" value="InterPro"/>
</dbReference>
<organism evidence="3 4">
    <name type="scientific">Paramecium sonneborni</name>
    <dbReference type="NCBI Taxonomy" id="65129"/>
    <lineage>
        <taxon>Eukaryota</taxon>
        <taxon>Sar</taxon>
        <taxon>Alveolata</taxon>
        <taxon>Ciliophora</taxon>
        <taxon>Intramacronucleata</taxon>
        <taxon>Oligohymenophorea</taxon>
        <taxon>Peniculida</taxon>
        <taxon>Parameciidae</taxon>
        <taxon>Paramecium</taxon>
    </lineage>
</organism>
<dbReference type="InterPro" id="IPR045093">
    <property type="entry name" value="Cullin"/>
</dbReference>